<name>A0A6N9NGE8_9FLAO</name>
<organism evidence="8 9">
    <name type="scientific">Acidiluteibacter ferrifornacis</name>
    <dbReference type="NCBI Taxonomy" id="2692424"/>
    <lineage>
        <taxon>Bacteria</taxon>
        <taxon>Pseudomonadati</taxon>
        <taxon>Bacteroidota</taxon>
        <taxon>Flavobacteriia</taxon>
        <taxon>Flavobacteriales</taxon>
        <taxon>Cryomorphaceae</taxon>
        <taxon>Acidiluteibacter</taxon>
    </lineage>
</organism>
<dbReference type="SUPFAM" id="SSF161111">
    <property type="entry name" value="Cation efflux protein transmembrane domain-like"/>
    <property type="match status" value="1"/>
</dbReference>
<dbReference type="Pfam" id="PF01545">
    <property type="entry name" value="Cation_efflux"/>
    <property type="match status" value="1"/>
</dbReference>
<keyword evidence="2 6" id="KW-0812">Transmembrane</keyword>
<sequence length="265" mass="29683">MKKSTFNITQMVCPSEEQMIRMKLESLEGIKQLNFDIPNRTLAVIHSIESSEILDSLEDLKLGTTLTSEGENVNYEVVNNSDHNERKMLWVVLIINFAFFIIELLYGWLSNSMGLIADSLDMLADSLVYAMSLMAVGRTLIRKKKVAKWSGYFQILLAIIGLAELFRRVFVSSVTPEFKEMIGISILALIANSVCLYLIQKSKSKEAHMQASAIFTSNDIIINTGVIVAGVLVYFTQSKYPDLVIGLIIFAIVVKGAFRILKLSK</sequence>
<dbReference type="PANTHER" id="PTHR11562">
    <property type="entry name" value="CATION EFFLUX PROTEIN/ ZINC TRANSPORTER"/>
    <property type="match status" value="1"/>
</dbReference>
<dbReference type="Pfam" id="PF00403">
    <property type="entry name" value="HMA"/>
    <property type="match status" value="1"/>
</dbReference>
<keyword evidence="5 6" id="KW-0472">Membrane</keyword>
<dbReference type="InterPro" id="IPR027469">
    <property type="entry name" value="Cation_efflux_TMD_sf"/>
</dbReference>
<keyword evidence="3" id="KW-0406">Ion transport</keyword>
<evidence type="ECO:0000313" key="8">
    <source>
        <dbReference type="EMBL" id="NBG65716.1"/>
    </source>
</evidence>
<comment type="caution">
    <text evidence="8">The sequence shown here is derived from an EMBL/GenBank/DDBJ whole genome shotgun (WGS) entry which is preliminary data.</text>
</comment>
<evidence type="ECO:0000259" key="7">
    <source>
        <dbReference type="PROSITE" id="PS50846"/>
    </source>
</evidence>
<keyword evidence="3" id="KW-0813">Transport</keyword>
<accession>A0A6N9NGE8</accession>
<keyword evidence="4 6" id="KW-1133">Transmembrane helix</keyword>
<evidence type="ECO:0000313" key="9">
    <source>
        <dbReference type="Proteomes" id="UP000470771"/>
    </source>
</evidence>
<protein>
    <submittedName>
        <fullName evidence="8">Cation transporter</fullName>
    </submittedName>
</protein>
<dbReference type="InterPro" id="IPR050681">
    <property type="entry name" value="CDF/SLC30A"/>
</dbReference>
<dbReference type="Gene3D" id="3.30.70.100">
    <property type="match status" value="1"/>
</dbReference>
<dbReference type="GO" id="GO:0005385">
    <property type="term" value="F:zinc ion transmembrane transporter activity"/>
    <property type="evidence" value="ECO:0007669"/>
    <property type="project" value="TreeGrafter"/>
</dbReference>
<evidence type="ECO:0000256" key="4">
    <source>
        <dbReference type="ARBA" id="ARBA00022989"/>
    </source>
</evidence>
<evidence type="ECO:0000256" key="1">
    <source>
        <dbReference type="ARBA" id="ARBA00004141"/>
    </source>
</evidence>
<feature type="transmembrane region" description="Helical" evidence="6">
    <location>
        <begin position="115"/>
        <end position="137"/>
    </location>
</feature>
<dbReference type="Gene3D" id="1.20.1510.10">
    <property type="entry name" value="Cation efflux protein transmembrane domain"/>
    <property type="match status" value="1"/>
</dbReference>
<evidence type="ECO:0000256" key="6">
    <source>
        <dbReference type="SAM" id="Phobius"/>
    </source>
</evidence>
<evidence type="ECO:0000256" key="2">
    <source>
        <dbReference type="ARBA" id="ARBA00022692"/>
    </source>
</evidence>
<feature type="domain" description="HMA" evidence="7">
    <location>
        <begin position="2"/>
        <end position="65"/>
    </location>
</feature>
<evidence type="ECO:0000256" key="5">
    <source>
        <dbReference type="ARBA" id="ARBA00023136"/>
    </source>
</evidence>
<dbReference type="AlphaFoldDB" id="A0A6N9NGE8"/>
<keyword evidence="3" id="KW-0862">Zinc</keyword>
<dbReference type="InterPro" id="IPR058533">
    <property type="entry name" value="Cation_efflux_TM"/>
</dbReference>
<keyword evidence="3" id="KW-0864">Zinc transport</keyword>
<dbReference type="PANTHER" id="PTHR11562:SF17">
    <property type="entry name" value="RE54080P-RELATED"/>
    <property type="match status" value="1"/>
</dbReference>
<dbReference type="GO" id="GO:0046872">
    <property type="term" value="F:metal ion binding"/>
    <property type="evidence" value="ECO:0007669"/>
    <property type="project" value="InterPro"/>
</dbReference>
<dbReference type="PROSITE" id="PS50846">
    <property type="entry name" value="HMA_2"/>
    <property type="match status" value="1"/>
</dbReference>
<evidence type="ECO:0000256" key="3">
    <source>
        <dbReference type="ARBA" id="ARBA00022906"/>
    </source>
</evidence>
<keyword evidence="9" id="KW-1185">Reference proteome</keyword>
<dbReference type="EMBL" id="WWNE01000005">
    <property type="protein sequence ID" value="NBG65716.1"/>
    <property type="molecule type" value="Genomic_DNA"/>
</dbReference>
<dbReference type="InterPro" id="IPR036163">
    <property type="entry name" value="HMA_dom_sf"/>
</dbReference>
<dbReference type="InterPro" id="IPR006121">
    <property type="entry name" value="HMA_dom"/>
</dbReference>
<gene>
    <name evidence="8" type="ORF">GQN54_06275</name>
</gene>
<dbReference type="SUPFAM" id="SSF55008">
    <property type="entry name" value="HMA, heavy metal-associated domain"/>
    <property type="match status" value="1"/>
</dbReference>
<reference evidence="8 9" key="1">
    <citation type="submission" date="2019-12" db="EMBL/GenBank/DDBJ databases">
        <authorList>
            <person name="Zhao J."/>
        </authorList>
    </citation>
    <scope>NUCLEOTIDE SEQUENCE [LARGE SCALE GENOMIC DNA]</scope>
    <source>
        <strain evidence="8 9">S-15</strain>
    </source>
</reference>
<feature type="transmembrane region" description="Helical" evidence="6">
    <location>
        <begin position="149"/>
        <end position="170"/>
    </location>
</feature>
<dbReference type="Proteomes" id="UP000470771">
    <property type="component" value="Unassembled WGS sequence"/>
</dbReference>
<feature type="transmembrane region" description="Helical" evidence="6">
    <location>
        <begin position="89"/>
        <end position="109"/>
    </location>
</feature>
<dbReference type="GO" id="GO:0005886">
    <property type="term" value="C:plasma membrane"/>
    <property type="evidence" value="ECO:0007669"/>
    <property type="project" value="TreeGrafter"/>
</dbReference>
<feature type="transmembrane region" description="Helical" evidence="6">
    <location>
        <begin position="220"/>
        <end position="237"/>
    </location>
</feature>
<feature type="transmembrane region" description="Helical" evidence="6">
    <location>
        <begin position="243"/>
        <end position="261"/>
    </location>
</feature>
<comment type="subcellular location">
    <subcellularLocation>
        <location evidence="1">Membrane</location>
        <topology evidence="1">Multi-pass membrane protein</topology>
    </subcellularLocation>
</comment>
<proteinExistence type="predicted"/>
<feature type="transmembrane region" description="Helical" evidence="6">
    <location>
        <begin position="182"/>
        <end position="199"/>
    </location>
</feature>
<dbReference type="RefSeq" id="WP_160632658.1">
    <property type="nucleotide sequence ID" value="NZ_WWNE01000005.1"/>
</dbReference>